<feature type="transmembrane region" description="Helical" evidence="6">
    <location>
        <begin position="93"/>
        <end position="113"/>
    </location>
</feature>
<feature type="transmembrane region" description="Helical" evidence="6">
    <location>
        <begin position="120"/>
        <end position="137"/>
    </location>
</feature>
<dbReference type="Proteomes" id="UP000237608">
    <property type="component" value="Unassembled WGS sequence"/>
</dbReference>
<dbReference type="SUPFAM" id="SSF103481">
    <property type="entry name" value="Multidrug resistance efflux transporter EmrE"/>
    <property type="match status" value="2"/>
</dbReference>
<feature type="transmembrane region" description="Helical" evidence="6">
    <location>
        <begin position="9"/>
        <end position="31"/>
    </location>
</feature>
<evidence type="ECO:0000256" key="2">
    <source>
        <dbReference type="ARBA" id="ARBA00022475"/>
    </source>
</evidence>
<dbReference type="Pfam" id="PF00892">
    <property type="entry name" value="EamA"/>
    <property type="match status" value="2"/>
</dbReference>
<comment type="subcellular location">
    <subcellularLocation>
        <location evidence="1">Cell membrane</location>
        <topology evidence="1">Multi-pass membrane protein</topology>
    </subcellularLocation>
</comment>
<reference evidence="8 9" key="1">
    <citation type="submission" date="2016-12" db="EMBL/GenBank/DDBJ databases">
        <title>Trade-off between light-utilization and light-protection in marine flavobacteria.</title>
        <authorList>
            <person name="Kumagai Y."/>
            <person name="Yoshizawa S."/>
            <person name="Kogure K."/>
            <person name="Iwasaki W."/>
        </authorList>
    </citation>
    <scope>NUCLEOTIDE SEQUENCE [LARGE SCALE GENOMIC DNA]</scope>
    <source>
        <strain evidence="8 9">KCTC 22729</strain>
    </source>
</reference>
<accession>A0A2S7WAT8</accession>
<protein>
    <submittedName>
        <fullName evidence="8">EamA family transporter</fullName>
    </submittedName>
</protein>
<comment type="caution">
    <text evidence="8">The sequence shown here is derived from an EMBL/GenBank/DDBJ whole genome shotgun (WGS) entry which is preliminary data.</text>
</comment>
<keyword evidence="5 6" id="KW-0472">Membrane</keyword>
<evidence type="ECO:0000256" key="6">
    <source>
        <dbReference type="SAM" id="Phobius"/>
    </source>
</evidence>
<feature type="domain" description="EamA" evidence="7">
    <location>
        <begin position="145"/>
        <end position="281"/>
    </location>
</feature>
<evidence type="ECO:0000256" key="1">
    <source>
        <dbReference type="ARBA" id="ARBA00004651"/>
    </source>
</evidence>
<dbReference type="PANTHER" id="PTHR32322">
    <property type="entry name" value="INNER MEMBRANE TRANSPORTER"/>
    <property type="match status" value="1"/>
</dbReference>
<keyword evidence="9" id="KW-1185">Reference proteome</keyword>
<name>A0A2S7WAT8_9FLAO</name>
<evidence type="ECO:0000256" key="4">
    <source>
        <dbReference type="ARBA" id="ARBA00022989"/>
    </source>
</evidence>
<dbReference type="EMBL" id="MSCL01000001">
    <property type="protein sequence ID" value="PQJ74748.1"/>
    <property type="molecule type" value="Genomic_DNA"/>
</dbReference>
<sequence>MLENKLKNYLLLHLIVFIWGFTAILGALISLEAIPLVFFRMGLAVFFIFLFFLYKKKSFLLDKEGIVKFLLTGIIIATHWIFFFKAIKVSNVSVALVTMSTGAFFTSLIEPVFFRRRIKFLEIVLGLLVIAGLYIIFNFESQYQLGIMYALLSSFLGSLFAVFNGLFVKKYDANSISLYQLFFGTVFVAIYLFFSNGFSSTFFIIPTMDWVFLAILSSVCTAYAFIASVKVMKYLSPYTVMLTINLEPIYAIILALIIFGEKEKMNPAFYFGALIVFGVVLANGIIKNQATIKQKFKEHTQLKK</sequence>
<dbReference type="AlphaFoldDB" id="A0A2S7WAT8"/>
<organism evidence="8 9">
    <name type="scientific">Polaribacter gangjinensis</name>
    <dbReference type="NCBI Taxonomy" id="574710"/>
    <lineage>
        <taxon>Bacteria</taxon>
        <taxon>Pseudomonadati</taxon>
        <taxon>Bacteroidota</taxon>
        <taxon>Flavobacteriia</taxon>
        <taxon>Flavobacteriales</taxon>
        <taxon>Flavobacteriaceae</taxon>
    </lineage>
</organism>
<dbReference type="InterPro" id="IPR000620">
    <property type="entry name" value="EamA_dom"/>
</dbReference>
<feature type="transmembrane region" description="Helical" evidence="6">
    <location>
        <begin position="66"/>
        <end position="87"/>
    </location>
</feature>
<gene>
    <name evidence="8" type="ORF">BTO13_05545</name>
</gene>
<dbReference type="OrthoDB" id="9150437at2"/>
<evidence type="ECO:0000313" key="8">
    <source>
        <dbReference type="EMBL" id="PQJ74748.1"/>
    </source>
</evidence>
<evidence type="ECO:0000313" key="9">
    <source>
        <dbReference type="Proteomes" id="UP000237608"/>
    </source>
</evidence>
<dbReference type="RefSeq" id="WP_105045896.1">
    <property type="nucleotide sequence ID" value="NZ_CP150662.1"/>
</dbReference>
<evidence type="ECO:0000256" key="5">
    <source>
        <dbReference type="ARBA" id="ARBA00023136"/>
    </source>
</evidence>
<keyword evidence="4 6" id="KW-1133">Transmembrane helix</keyword>
<feature type="transmembrane region" description="Helical" evidence="6">
    <location>
        <begin position="176"/>
        <end position="194"/>
    </location>
</feature>
<dbReference type="InterPro" id="IPR037185">
    <property type="entry name" value="EmrE-like"/>
</dbReference>
<proteinExistence type="predicted"/>
<keyword evidence="3 6" id="KW-0812">Transmembrane</keyword>
<dbReference type="GO" id="GO:0005886">
    <property type="term" value="C:plasma membrane"/>
    <property type="evidence" value="ECO:0007669"/>
    <property type="project" value="UniProtKB-SubCell"/>
</dbReference>
<feature type="transmembrane region" description="Helical" evidence="6">
    <location>
        <begin position="143"/>
        <end position="164"/>
    </location>
</feature>
<dbReference type="PANTHER" id="PTHR32322:SF18">
    <property type="entry name" value="S-ADENOSYLMETHIONINE_S-ADENOSYLHOMOCYSTEINE TRANSPORTER"/>
    <property type="match status" value="1"/>
</dbReference>
<feature type="transmembrane region" description="Helical" evidence="6">
    <location>
        <begin position="37"/>
        <end position="54"/>
    </location>
</feature>
<feature type="transmembrane region" description="Helical" evidence="6">
    <location>
        <begin position="265"/>
        <end position="286"/>
    </location>
</feature>
<keyword evidence="2" id="KW-1003">Cell membrane</keyword>
<feature type="transmembrane region" description="Helical" evidence="6">
    <location>
        <begin position="200"/>
        <end position="226"/>
    </location>
</feature>
<evidence type="ECO:0000256" key="3">
    <source>
        <dbReference type="ARBA" id="ARBA00022692"/>
    </source>
</evidence>
<dbReference type="InterPro" id="IPR050638">
    <property type="entry name" value="AA-Vitamin_Transporters"/>
</dbReference>
<evidence type="ECO:0000259" key="7">
    <source>
        <dbReference type="Pfam" id="PF00892"/>
    </source>
</evidence>
<feature type="transmembrane region" description="Helical" evidence="6">
    <location>
        <begin position="238"/>
        <end position="259"/>
    </location>
</feature>
<feature type="domain" description="EamA" evidence="7">
    <location>
        <begin position="9"/>
        <end position="137"/>
    </location>
</feature>